<sequence length="370" mass="42329">MILILVFSVLGIYGLVIIILTIGFYKVPRFYLEQYPTPQTAFSIVVPFRNEKHNLPVLLQTIAKLNYPNVLFEVLLIDDDSDEKFEIEPEYSFAISILSNQRKSKSPKKDAINTAIKNAKNEWIITTDADCQVPKNWLLILDQFIQKNEVQMIAGAVTYTEKKSFLSQFQQLDLMSLQGATIGSFGLHQGFMCNGANFAYTKSFFEDLNGFEGYEQFASGDDVFLLQKALQIFPEKVGYLKSIQAVVKTAPENSWKSLFQQRVRWAAKTAKYPNVFGKVLGILVFLTNVTAIATLVFGAFQLLSFIEIEIFWIIKMIIDFMLLFATNRFLGRKKMPYWLLGSLVYPFFSVTVATYSLFGTFEWKGRKAKY</sequence>
<keyword evidence="4" id="KW-0472">Membrane</keyword>
<evidence type="ECO:0000256" key="4">
    <source>
        <dbReference type="SAM" id="Phobius"/>
    </source>
</evidence>
<dbReference type="PANTHER" id="PTHR43630:SF1">
    <property type="entry name" value="POLY-BETA-1,6-N-ACETYL-D-GLUCOSAMINE SYNTHASE"/>
    <property type="match status" value="1"/>
</dbReference>
<evidence type="ECO:0000256" key="1">
    <source>
        <dbReference type="ARBA" id="ARBA00006739"/>
    </source>
</evidence>
<evidence type="ECO:0000313" key="7">
    <source>
        <dbReference type="Proteomes" id="UP000609172"/>
    </source>
</evidence>
<dbReference type="Gene3D" id="3.90.550.10">
    <property type="entry name" value="Spore Coat Polysaccharide Biosynthesis Protein SpsA, Chain A"/>
    <property type="match status" value="1"/>
</dbReference>
<comment type="caution">
    <text evidence="6">The sequence shown here is derived from an EMBL/GenBank/DDBJ whole genome shotgun (WGS) entry which is preliminary data.</text>
</comment>
<evidence type="ECO:0000256" key="3">
    <source>
        <dbReference type="ARBA" id="ARBA00022679"/>
    </source>
</evidence>
<organism evidence="6 7">
    <name type="scientific">Flavobacterium agrisoli</name>
    <dbReference type="NCBI Taxonomy" id="2793066"/>
    <lineage>
        <taxon>Bacteria</taxon>
        <taxon>Pseudomonadati</taxon>
        <taxon>Bacteroidota</taxon>
        <taxon>Flavobacteriia</taxon>
        <taxon>Flavobacteriales</taxon>
        <taxon>Flavobacteriaceae</taxon>
        <taxon>Flavobacterium</taxon>
    </lineage>
</organism>
<dbReference type="AlphaFoldDB" id="A0A934PLV4"/>
<reference evidence="6" key="1">
    <citation type="submission" date="2020-12" db="EMBL/GenBank/DDBJ databases">
        <title>Bacterial novel species Flavobacterium sp. SE-1-e isolated from soil.</title>
        <authorList>
            <person name="Jung H.-Y."/>
        </authorList>
    </citation>
    <scope>NUCLEOTIDE SEQUENCE</scope>
    <source>
        <strain evidence="6">SE-1-e</strain>
    </source>
</reference>
<dbReference type="GO" id="GO:0016757">
    <property type="term" value="F:glycosyltransferase activity"/>
    <property type="evidence" value="ECO:0007669"/>
    <property type="project" value="UniProtKB-KW"/>
</dbReference>
<name>A0A934PLV4_9FLAO</name>
<keyword evidence="4" id="KW-1133">Transmembrane helix</keyword>
<keyword evidence="4" id="KW-0812">Transmembrane</keyword>
<evidence type="ECO:0000313" key="6">
    <source>
        <dbReference type="EMBL" id="MBK0370556.1"/>
    </source>
</evidence>
<dbReference type="SUPFAM" id="SSF53448">
    <property type="entry name" value="Nucleotide-diphospho-sugar transferases"/>
    <property type="match status" value="1"/>
</dbReference>
<dbReference type="RefSeq" id="WP_200106691.1">
    <property type="nucleotide sequence ID" value="NZ_JAEHFV010000005.1"/>
</dbReference>
<dbReference type="PANTHER" id="PTHR43630">
    <property type="entry name" value="POLY-BETA-1,6-N-ACETYL-D-GLUCOSAMINE SYNTHASE"/>
    <property type="match status" value="1"/>
</dbReference>
<accession>A0A934PLV4</accession>
<proteinExistence type="inferred from homology"/>
<dbReference type="EMBL" id="JAEHFV010000005">
    <property type="protein sequence ID" value="MBK0370556.1"/>
    <property type="molecule type" value="Genomic_DNA"/>
</dbReference>
<dbReference type="Proteomes" id="UP000609172">
    <property type="component" value="Unassembled WGS sequence"/>
</dbReference>
<dbReference type="InterPro" id="IPR001173">
    <property type="entry name" value="Glyco_trans_2-like"/>
</dbReference>
<feature type="transmembrane region" description="Helical" evidence="4">
    <location>
        <begin position="310"/>
        <end position="330"/>
    </location>
</feature>
<comment type="similarity">
    <text evidence="1">Belongs to the glycosyltransferase 2 family.</text>
</comment>
<feature type="transmembrane region" description="Helical" evidence="4">
    <location>
        <begin position="6"/>
        <end position="25"/>
    </location>
</feature>
<evidence type="ECO:0000256" key="2">
    <source>
        <dbReference type="ARBA" id="ARBA00022676"/>
    </source>
</evidence>
<dbReference type="Pfam" id="PF00535">
    <property type="entry name" value="Glycos_transf_2"/>
    <property type="match status" value="1"/>
</dbReference>
<feature type="transmembrane region" description="Helical" evidence="4">
    <location>
        <begin position="279"/>
        <end position="304"/>
    </location>
</feature>
<feature type="transmembrane region" description="Helical" evidence="4">
    <location>
        <begin position="337"/>
        <end position="358"/>
    </location>
</feature>
<keyword evidence="3" id="KW-0808">Transferase</keyword>
<dbReference type="InterPro" id="IPR029044">
    <property type="entry name" value="Nucleotide-diphossugar_trans"/>
</dbReference>
<keyword evidence="7" id="KW-1185">Reference proteome</keyword>
<feature type="domain" description="Glycosyltransferase 2-like" evidence="5">
    <location>
        <begin position="43"/>
        <end position="207"/>
    </location>
</feature>
<gene>
    <name evidence="6" type="ORF">I5M07_12025</name>
</gene>
<dbReference type="CDD" id="cd04192">
    <property type="entry name" value="GT_2_like_e"/>
    <property type="match status" value="1"/>
</dbReference>
<evidence type="ECO:0000259" key="5">
    <source>
        <dbReference type="Pfam" id="PF00535"/>
    </source>
</evidence>
<keyword evidence="2" id="KW-0328">Glycosyltransferase</keyword>
<protein>
    <submittedName>
        <fullName evidence="6">Glycosyltransferase</fullName>
    </submittedName>
</protein>